<keyword evidence="3" id="KW-1185">Reference proteome</keyword>
<organism evidence="2 3">
    <name type="scientific">Phytophthora oleae</name>
    <dbReference type="NCBI Taxonomy" id="2107226"/>
    <lineage>
        <taxon>Eukaryota</taxon>
        <taxon>Sar</taxon>
        <taxon>Stramenopiles</taxon>
        <taxon>Oomycota</taxon>
        <taxon>Peronosporomycetes</taxon>
        <taxon>Peronosporales</taxon>
        <taxon>Peronosporaceae</taxon>
        <taxon>Phytophthora</taxon>
    </lineage>
</organism>
<protein>
    <submittedName>
        <fullName evidence="2">Uncharacterized protein</fullName>
    </submittedName>
</protein>
<accession>A0ABD3F567</accession>
<gene>
    <name evidence="2" type="ORF">V7S43_013415</name>
</gene>
<dbReference type="AlphaFoldDB" id="A0ABD3F567"/>
<proteinExistence type="predicted"/>
<feature type="chain" id="PRO_5044863192" evidence="1">
    <location>
        <begin position="25"/>
        <end position="162"/>
    </location>
</feature>
<keyword evidence="1" id="KW-0732">Signal</keyword>
<evidence type="ECO:0000313" key="3">
    <source>
        <dbReference type="Proteomes" id="UP001632037"/>
    </source>
</evidence>
<comment type="caution">
    <text evidence="2">The sequence shown here is derived from an EMBL/GenBank/DDBJ whole genome shotgun (WGS) entry which is preliminary data.</text>
</comment>
<evidence type="ECO:0000313" key="2">
    <source>
        <dbReference type="EMBL" id="KAL3661656.1"/>
    </source>
</evidence>
<feature type="signal peptide" evidence="1">
    <location>
        <begin position="1"/>
        <end position="24"/>
    </location>
</feature>
<dbReference type="EMBL" id="JBIMZQ010000035">
    <property type="protein sequence ID" value="KAL3661656.1"/>
    <property type="molecule type" value="Genomic_DNA"/>
</dbReference>
<sequence length="162" mass="18761">MSDAFFAPTVIFLCLLHYFRLELAASGWLKGVDGRIATVVFSDEAEKLQLADFFTTDIAWRMNGREIALVNSYELIQRGYLVFGDKYLISFDEWEVLSSMAPFRDIFHLWNHRVLVWTLLPEAVDGAGGRALESVQPQMWRLDDHRLQKVRWWQVSACGIQC</sequence>
<reference evidence="2 3" key="1">
    <citation type="submission" date="2024-09" db="EMBL/GenBank/DDBJ databases">
        <title>Genome sequencing and assembly of Phytophthora oleae, isolate VK10A, causative agent of rot of olive drupes.</title>
        <authorList>
            <person name="Conti Taguali S."/>
            <person name="Riolo M."/>
            <person name="La Spada F."/>
            <person name="Cacciola S.O."/>
            <person name="Dionisio G."/>
        </authorList>
    </citation>
    <scope>NUCLEOTIDE SEQUENCE [LARGE SCALE GENOMIC DNA]</scope>
    <source>
        <strain evidence="2 3">VK10A</strain>
    </source>
</reference>
<evidence type="ECO:0000256" key="1">
    <source>
        <dbReference type="SAM" id="SignalP"/>
    </source>
</evidence>
<name>A0ABD3F567_9STRA</name>
<dbReference type="Proteomes" id="UP001632037">
    <property type="component" value="Unassembled WGS sequence"/>
</dbReference>